<dbReference type="KEGG" id="mik:FOE78_19250"/>
<dbReference type="CDD" id="cd01293">
    <property type="entry name" value="Bact_CD"/>
    <property type="match status" value="1"/>
</dbReference>
<dbReference type="InterPro" id="IPR013108">
    <property type="entry name" value="Amidohydro_3"/>
</dbReference>
<dbReference type="Gene3D" id="2.30.40.10">
    <property type="entry name" value="Urease, subunit C, domain 1"/>
    <property type="match status" value="1"/>
</dbReference>
<feature type="domain" description="Amidohydrolase 3" evidence="1">
    <location>
        <begin position="145"/>
        <end position="388"/>
    </location>
</feature>
<dbReference type="Gene3D" id="3.20.20.140">
    <property type="entry name" value="Metal-dependent hydrolases"/>
    <property type="match status" value="1"/>
</dbReference>
<dbReference type="SUPFAM" id="SSF51338">
    <property type="entry name" value="Composite domain of metallo-dependent hydrolases"/>
    <property type="match status" value="1"/>
</dbReference>
<dbReference type="InterPro" id="IPR052349">
    <property type="entry name" value="Metallo-hydrolase_Enzymes"/>
</dbReference>
<keyword evidence="3" id="KW-1185">Reference proteome</keyword>
<evidence type="ECO:0000259" key="1">
    <source>
        <dbReference type="Pfam" id="PF07969"/>
    </source>
</evidence>
<dbReference type="AlphaFoldDB" id="A0A516Q2V3"/>
<dbReference type="InterPro" id="IPR011059">
    <property type="entry name" value="Metal-dep_hydrolase_composite"/>
</dbReference>
<keyword evidence="2" id="KW-0378">Hydrolase</keyword>
<sequence length="396" mass="42116">MPNDLLIKNVLPRGHRRGDVLIMNSRIESIGAGLIAPPGIEVLDGTGKVLVPGFVDAHSHLDKSLLGMDWYHREPGRGLQRMVADERDLRRSPDWVYERQIGRNAEVMIGNGATHTRAFVDIDTDAGLRGLEAMIAVRERYAAALTMQIIAFPQSGVATRPGTEELLDAALGEGADIIGGIDPCMLERNPVKHLDLLFDLAVKHGAGVDVHLHEAGALGAFSAELIIERTRATGLAGKVVISHPDFLGGVDEVSARRLIDGMVEAGIAITTNAPSGDPKPPLRLARAAGLTIGSGCDGALDSWGPMNRSDMLFKGYQLAWRNGLSTDEELDTVYDLISVGGATIMNVADFGIAPGCSADLVLMPGQTPVEPIVALPVDRTVIKAGRIVARAGEYLG</sequence>
<dbReference type="PANTHER" id="PTHR32027">
    <property type="entry name" value="CYTOSINE DEAMINASE"/>
    <property type="match status" value="1"/>
</dbReference>
<dbReference type="PANTHER" id="PTHR32027:SF9">
    <property type="entry name" value="BLL3847 PROTEIN"/>
    <property type="match status" value="1"/>
</dbReference>
<dbReference type="RefSeq" id="WP_143987715.1">
    <property type="nucleotide sequence ID" value="NZ_CP041692.1"/>
</dbReference>
<dbReference type="InterPro" id="IPR032466">
    <property type="entry name" value="Metal_Hydrolase"/>
</dbReference>
<dbReference type="GO" id="GO:0016814">
    <property type="term" value="F:hydrolase activity, acting on carbon-nitrogen (but not peptide) bonds, in cyclic amidines"/>
    <property type="evidence" value="ECO:0007669"/>
    <property type="project" value="TreeGrafter"/>
</dbReference>
<accession>A0A516Q2V3</accession>
<dbReference type="Proteomes" id="UP000319263">
    <property type="component" value="Chromosome"/>
</dbReference>
<feature type="domain" description="Amidohydrolase 3" evidence="1">
    <location>
        <begin position="41"/>
        <end position="97"/>
    </location>
</feature>
<proteinExistence type="predicted"/>
<gene>
    <name evidence="2" type="ORF">FOE78_19250</name>
</gene>
<reference evidence="2 3" key="1">
    <citation type="submission" date="2019-07" db="EMBL/GenBank/DDBJ databases">
        <title>Microlunatus dokdonensis sp. nov. isolated from the rhizospheric soil of the wild plant Elymus tsukushiensis.</title>
        <authorList>
            <person name="Ghim S.-Y."/>
            <person name="Hwang Y.-J."/>
            <person name="Son J.-S."/>
            <person name="Shin J.-H."/>
        </authorList>
    </citation>
    <scope>NUCLEOTIDE SEQUENCE [LARGE SCALE GENOMIC DNA]</scope>
    <source>
        <strain evidence="2 3">KUDC0627</strain>
    </source>
</reference>
<name>A0A516Q2V3_9ACTN</name>
<evidence type="ECO:0000313" key="3">
    <source>
        <dbReference type="Proteomes" id="UP000319263"/>
    </source>
</evidence>
<evidence type="ECO:0000313" key="2">
    <source>
        <dbReference type="EMBL" id="QDP97760.1"/>
    </source>
</evidence>
<dbReference type="SUPFAM" id="SSF51556">
    <property type="entry name" value="Metallo-dependent hydrolases"/>
    <property type="match status" value="1"/>
</dbReference>
<dbReference type="Pfam" id="PF07969">
    <property type="entry name" value="Amidohydro_3"/>
    <property type="match status" value="2"/>
</dbReference>
<dbReference type="NCBIfam" id="NF004636">
    <property type="entry name" value="PRK05985.1"/>
    <property type="match status" value="1"/>
</dbReference>
<organism evidence="2 3">
    <name type="scientific">Microlunatus elymi</name>
    <dbReference type="NCBI Taxonomy" id="2596828"/>
    <lineage>
        <taxon>Bacteria</taxon>
        <taxon>Bacillati</taxon>
        <taxon>Actinomycetota</taxon>
        <taxon>Actinomycetes</taxon>
        <taxon>Propionibacteriales</taxon>
        <taxon>Propionibacteriaceae</taxon>
        <taxon>Microlunatus</taxon>
    </lineage>
</organism>
<dbReference type="OrthoDB" id="3366604at2"/>
<protein>
    <submittedName>
        <fullName evidence="2">Amidohydrolase family protein</fullName>
    </submittedName>
</protein>
<dbReference type="EMBL" id="CP041692">
    <property type="protein sequence ID" value="QDP97760.1"/>
    <property type="molecule type" value="Genomic_DNA"/>
</dbReference>